<evidence type="ECO:0000256" key="2">
    <source>
        <dbReference type="SAM" id="Phobius"/>
    </source>
</evidence>
<keyword evidence="2" id="KW-1133">Transmembrane helix</keyword>
<name>A0ABR0EYF6_ZASCE</name>
<dbReference type="CDD" id="cd12087">
    <property type="entry name" value="TM_EGFR-like"/>
    <property type="match status" value="1"/>
</dbReference>
<sequence>MFKFWPGNHSVIESLYRWPCIPRFAVDGKPGYVSILNYTVLNLDPFFYHCGAPGSCVSQGMLGAINPREDQNVTAQKELATKAGIVLTTSETLSPDKASSMSAVAATVMPEEHEVEHDDGHEDEHKRKLSAGAIAGIVIGGVIGLALMGVSIFALGRQRAQKKTPKNNPNEPARQAHTTVAPAPEMQIDGITYVPATDHKAMYGPQPPPSYHHLSPDVRPNSPESTFSSPHGAPTTLYSPSIGSIRNRYI</sequence>
<proteinExistence type="predicted"/>
<evidence type="ECO:0000313" key="3">
    <source>
        <dbReference type="EMBL" id="KAK4506100.1"/>
    </source>
</evidence>
<evidence type="ECO:0000313" key="4">
    <source>
        <dbReference type="Proteomes" id="UP001305779"/>
    </source>
</evidence>
<protein>
    <submittedName>
        <fullName evidence="3">Uncharacterized protein</fullName>
    </submittedName>
</protein>
<feature type="transmembrane region" description="Helical" evidence="2">
    <location>
        <begin position="133"/>
        <end position="156"/>
    </location>
</feature>
<reference evidence="3 4" key="1">
    <citation type="journal article" date="2023" name="G3 (Bethesda)">
        <title>A chromosome-level genome assembly of Zasmidium syzygii isolated from banana leaves.</title>
        <authorList>
            <person name="van Westerhoven A.C."/>
            <person name="Mehrabi R."/>
            <person name="Talebi R."/>
            <person name="Steentjes M.B.F."/>
            <person name="Corcolon B."/>
            <person name="Chong P.A."/>
            <person name="Kema G.H.J."/>
            <person name="Seidl M.F."/>
        </authorList>
    </citation>
    <scope>NUCLEOTIDE SEQUENCE [LARGE SCALE GENOMIC DNA]</scope>
    <source>
        <strain evidence="3 4">P124</strain>
    </source>
</reference>
<dbReference type="PANTHER" id="PTHR34883">
    <property type="entry name" value="SERINE-RICH PROTEIN, PUTATIVE-RELATED-RELATED"/>
    <property type="match status" value="1"/>
</dbReference>
<organism evidence="3 4">
    <name type="scientific">Zasmidium cellare</name>
    <name type="common">Wine cellar mold</name>
    <name type="synonym">Racodium cellare</name>
    <dbReference type="NCBI Taxonomy" id="395010"/>
    <lineage>
        <taxon>Eukaryota</taxon>
        <taxon>Fungi</taxon>
        <taxon>Dikarya</taxon>
        <taxon>Ascomycota</taxon>
        <taxon>Pezizomycotina</taxon>
        <taxon>Dothideomycetes</taxon>
        <taxon>Dothideomycetidae</taxon>
        <taxon>Mycosphaerellales</taxon>
        <taxon>Mycosphaerellaceae</taxon>
        <taxon>Zasmidium</taxon>
    </lineage>
</organism>
<evidence type="ECO:0000256" key="1">
    <source>
        <dbReference type="SAM" id="MobiDB-lite"/>
    </source>
</evidence>
<comment type="caution">
    <text evidence="3">The sequence shown here is derived from an EMBL/GenBank/DDBJ whole genome shotgun (WGS) entry which is preliminary data.</text>
</comment>
<dbReference type="EMBL" id="JAXOVC010000002">
    <property type="protein sequence ID" value="KAK4506100.1"/>
    <property type="molecule type" value="Genomic_DNA"/>
</dbReference>
<accession>A0ABR0EYF6</accession>
<dbReference type="InterPro" id="IPR052953">
    <property type="entry name" value="Ser-rich/MCO-related"/>
</dbReference>
<keyword evidence="4" id="KW-1185">Reference proteome</keyword>
<feature type="region of interest" description="Disordered" evidence="1">
    <location>
        <begin position="200"/>
        <end position="239"/>
    </location>
</feature>
<keyword evidence="2" id="KW-0472">Membrane</keyword>
<dbReference type="Proteomes" id="UP001305779">
    <property type="component" value="Unassembled WGS sequence"/>
</dbReference>
<gene>
    <name evidence="3" type="ORF">PRZ48_004065</name>
</gene>
<keyword evidence="2" id="KW-0812">Transmembrane</keyword>
<dbReference type="PANTHER" id="PTHR34883:SF8">
    <property type="entry name" value="EXTRACELLULAR SERINE-RICH PROTEIN (AFU_ORTHOLOGUE AFUA_6G00670)"/>
    <property type="match status" value="1"/>
</dbReference>